<evidence type="ECO:0000259" key="2">
    <source>
        <dbReference type="PROSITE" id="PS50181"/>
    </source>
</evidence>
<feature type="domain" description="F-box" evidence="2">
    <location>
        <begin position="1"/>
        <end position="49"/>
    </location>
</feature>
<reference evidence="3" key="1">
    <citation type="journal article" date="2020" name="Stud. Mycol.">
        <title>101 Dothideomycetes genomes: a test case for predicting lifestyles and emergence of pathogens.</title>
        <authorList>
            <person name="Haridas S."/>
            <person name="Albert R."/>
            <person name="Binder M."/>
            <person name="Bloem J."/>
            <person name="Labutti K."/>
            <person name="Salamov A."/>
            <person name="Andreopoulos B."/>
            <person name="Baker S."/>
            <person name="Barry K."/>
            <person name="Bills G."/>
            <person name="Bluhm B."/>
            <person name="Cannon C."/>
            <person name="Castanera R."/>
            <person name="Culley D."/>
            <person name="Daum C."/>
            <person name="Ezra D."/>
            <person name="Gonzalez J."/>
            <person name="Henrissat B."/>
            <person name="Kuo A."/>
            <person name="Liang C."/>
            <person name="Lipzen A."/>
            <person name="Lutzoni F."/>
            <person name="Magnuson J."/>
            <person name="Mondo S."/>
            <person name="Nolan M."/>
            <person name="Ohm R."/>
            <person name="Pangilinan J."/>
            <person name="Park H.-J."/>
            <person name="Ramirez L."/>
            <person name="Alfaro M."/>
            <person name="Sun H."/>
            <person name="Tritt A."/>
            <person name="Yoshinaga Y."/>
            <person name="Zwiers L.-H."/>
            <person name="Turgeon B."/>
            <person name="Goodwin S."/>
            <person name="Spatafora J."/>
            <person name="Crous P."/>
            <person name="Grigoriev I."/>
        </authorList>
    </citation>
    <scope>NUCLEOTIDE SEQUENCE</scope>
    <source>
        <strain evidence="3">CBS 480.64</strain>
    </source>
</reference>
<feature type="compositionally biased region" description="Acidic residues" evidence="1">
    <location>
        <begin position="487"/>
        <end position="502"/>
    </location>
</feature>
<evidence type="ECO:0000256" key="1">
    <source>
        <dbReference type="SAM" id="MobiDB-lite"/>
    </source>
</evidence>
<sequence>MLLKLPSELLFNVVDFVDDANDLRNLARVCKRCQAASEPKLYELIFLRTPAQLRGLLASLRGQPAREEAIKSVDARFQSFNDDNAFDLLGQLLGQTPKLGKLIIESPYCHGRGRFISERGPADWSDTIDSWLAPLISSTLLSNVSHAMLIEQPLFTLTKLTLHLSGTERDYCVFRGWYGAIFAHSTLQDLQISNVILPDEVCSNVRSTKTPLKNLTLAEVSITSKALHDILSFPRALESFELVENQYSFEEQEQPYEDQQYCALTVRDLGQFIKSLQQQCASLQTLCYVSQAQELPGPVKTAVGLGNFVSLNRLILNDHPHVIDAIFLRGFPIPPKLAYIKLYGLRDDLFFKDEYLWADSPRPSELNIITALAATISSLSELNVMLRTDDEWYSGDDSEWEETKQVMRATGELLVQRGCSFALIWSREGGQHCPKLFDEPSPLETVTFRHSPSKGVEFDFLSDGPSSAYETDGTSGGEYEQFGWSSAEEDYDDDFEDNDDLD</sequence>
<dbReference type="InterPro" id="IPR001810">
    <property type="entry name" value="F-box_dom"/>
</dbReference>
<dbReference type="AlphaFoldDB" id="A0A6A7BYE6"/>
<evidence type="ECO:0000313" key="4">
    <source>
        <dbReference type="Proteomes" id="UP000799421"/>
    </source>
</evidence>
<dbReference type="Gene3D" id="3.80.10.10">
    <property type="entry name" value="Ribonuclease Inhibitor"/>
    <property type="match status" value="1"/>
</dbReference>
<dbReference type="Pfam" id="PF12937">
    <property type="entry name" value="F-box-like"/>
    <property type="match status" value="1"/>
</dbReference>
<accession>A0A6A7BYE6</accession>
<gene>
    <name evidence="3" type="ORF">K470DRAFT_271437</name>
</gene>
<protein>
    <recommendedName>
        <fullName evidence="2">F-box domain-containing protein</fullName>
    </recommendedName>
</protein>
<organism evidence="3 4">
    <name type="scientific">Piedraia hortae CBS 480.64</name>
    <dbReference type="NCBI Taxonomy" id="1314780"/>
    <lineage>
        <taxon>Eukaryota</taxon>
        <taxon>Fungi</taxon>
        <taxon>Dikarya</taxon>
        <taxon>Ascomycota</taxon>
        <taxon>Pezizomycotina</taxon>
        <taxon>Dothideomycetes</taxon>
        <taxon>Dothideomycetidae</taxon>
        <taxon>Capnodiales</taxon>
        <taxon>Piedraiaceae</taxon>
        <taxon>Piedraia</taxon>
    </lineage>
</organism>
<feature type="compositionally biased region" description="Polar residues" evidence="1">
    <location>
        <begin position="464"/>
        <end position="473"/>
    </location>
</feature>
<evidence type="ECO:0000313" key="3">
    <source>
        <dbReference type="EMBL" id="KAF2859548.1"/>
    </source>
</evidence>
<dbReference type="CDD" id="cd09917">
    <property type="entry name" value="F-box_SF"/>
    <property type="match status" value="1"/>
</dbReference>
<dbReference type="EMBL" id="MU005991">
    <property type="protein sequence ID" value="KAF2859548.1"/>
    <property type="molecule type" value="Genomic_DNA"/>
</dbReference>
<dbReference type="InterPro" id="IPR032675">
    <property type="entry name" value="LRR_dom_sf"/>
</dbReference>
<name>A0A6A7BYE6_9PEZI</name>
<dbReference type="PROSITE" id="PS50181">
    <property type="entry name" value="FBOX"/>
    <property type="match status" value="1"/>
</dbReference>
<keyword evidence="4" id="KW-1185">Reference proteome</keyword>
<dbReference type="SUPFAM" id="SSF81383">
    <property type="entry name" value="F-box domain"/>
    <property type="match status" value="1"/>
</dbReference>
<feature type="region of interest" description="Disordered" evidence="1">
    <location>
        <begin position="460"/>
        <end position="502"/>
    </location>
</feature>
<proteinExistence type="predicted"/>
<dbReference type="Proteomes" id="UP000799421">
    <property type="component" value="Unassembled WGS sequence"/>
</dbReference>
<dbReference type="SUPFAM" id="SSF52047">
    <property type="entry name" value="RNI-like"/>
    <property type="match status" value="1"/>
</dbReference>
<dbReference type="OrthoDB" id="2522477at2759"/>
<dbReference type="InterPro" id="IPR036047">
    <property type="entry name" value="F-box-like_dom_sf"/>
</dbReference>